<name>F0W5K6_9STRA</name>
<gene>
    <name evidence="1" type="primary">AlNc14C21G2171</name>
    <name evidence="1" type="ORF">ALNC14_025400</name>
</gene>
<dbReference type="EMBL" id="FR824066">
    <property type="protein sequence ID" value="CCA16397.1"/>
    <property type="molecule type" value="Genomic_DNA"/>
</dbReference>
<sequence length="158" mass="17614">MGTVHVSSYRFEPAFCYSHGCVNAPVATTCHQGLHPFAFDILLYSMCLPSMDPIGFGRIVCSRINFVGTKYSHHECMRVMCSVQVQSPNLGAYRGIVLQTSFPLHHLGTRQYVVFGTPRGSAIRSCITLSSLSLRISTMMFLFLTIEPFDINLNLTQV</sequence>
<protein>
    <submittedName>
        <fullName evidence="1">AlNc14C21G2171 protein</fullName>
    </submittedName>
</protein>
<proteinExistence type="predicted"/>
<reference evidence="1" key="1">
    <citation type="journal article" date="2011" name="PLoS Biol.">
        <title>Gene gain and loss during evolution of obligate parasitism in the white rust pathogen of Arabidopsis thaliana.</title>
        <authorList>
            <person name="Kemen E."/>
            <person name="Gardiner A."/>
            <person name="Schultz-Larsen T."/>
            <person name="Kemen A.C."/>
            <person name="Balmuth A.L."/>
            <person name="Robert-Seilaniantz A."/>
            <person name="Bailey K."/>
            <person name="Holub E."/>
            <person name="Studholme D.J."/>
            <person name="Maclean D."/>
            <person name="Jones J.D."/>
        </authorList>
    </citation>
    <scope>NUCLEOTIDE SEQUENCE</scope>
</reference>
<evidence type="ECO:0000313" key="1">
    <source>
        <dbReference type="EMBL" id="CCA16397.1"/>
    </source>
</evidence>
<accession>F0W5K6</accession>
<dbReference type="AlphaFoldDB" id="F0W5K6"/>
<reference evidence="1" key="2">
    <citation type="submission" date="2011-02" db="EMBL/GenBank/DDBJ databases">
        <authorList>
            <person name="MacLean D."/>
        </authorList>
    </citation>
    <scope>NUCLEOTIDE SEQUENCE</scope>
</reference>
<dbReference type="HOGENOM" id="CLU_1672477_0_0_1"/>
<organism evidence="1">
    <name type="scientific">Albugo laibachii Nc14</name>
    <dbReference type="NCBI Taxonomy" id="890382"/>
    <lineage>
        <taxon>Eukaryota</taxon>
        <taxon>Sar</taxon>
        <taxon>Stramenopiles</taxon>
        <taxon>Oomycota</taxon>
        <taxon>Peronosporomycetes</taxon>
        <taxon>Albuginales</taxon>
        <taxon>Albuginaceae</taxon>
        <taxon>Albugo</taxon>
    </lineage>
</organism>